<evidence type="ECO:0000256" key="6">
    <source>
        <dbReference type="SAM" id="MobiDB-lite"/>
    </source>
</evidence>
<feature type="region of interest" description="Disordered" evidence="6">
    <location>
        <begin position="3370"/>
        <end position="3400"/>
    </location>
</feature>
<dbReference type="InterPro" id="IPR053879">
    <property type="entry name" value="HYDIN_VesB_CFA65-like_Ig"/>
</dbReference>
<dbReference type="PANTHER" id="PTHR23053:SF0">
    <property type="entry name" value="HYDROCEPHALUS-INDUCING PROTEIN HOMOLOG"/>
    <property type="match status" value="1"/>
</dbReference>
<feature type="domain" description="HYDIN/VesB/CFA65-like Ig-like" evidence="7">
    <location>
        <begin position="3079"/>
        <end position="3165"/>
    </location>
</feature>
<feature type="domain" description="HYDIN/VesB/CFA65-like Ig-like" evidence="7">
    <location>
        <begin position="2987"/>
        <end position="3060"/>
    </location>
</feature>
<evidence type="ECO:0000313" key="9">
    <source>
        <dbReference type="Proteomes" id="UP001212152"/>
    </source>
</evidence>
<dbReference type="PANTHER" id="PTHR23053">
    <property type="entry name" value="DLEC1 DELETED IN LUNG AND ESOPHAGEAL CANCER 1"/>
    <property type="match status" value="1"/>
</dbReference>
<dbReference type="InterPro" id="IPR033305">
    <property type="entry name" value="Hydin-like"/>
</dbReference>
<dbReference type="GO" id="GO:0005930">
    <property type="term" value="C:axoneme"/>
    <property type="evidence" value="ECO:0007669"/>
    <property type="project" value="TreeGrafter"/>
</dbReference>
<feature type="domain" description="HYDIN/VesB/CFA65-like Ig-like" evidence="7">
    <location>
        <begin position="1803"/>
        <end position="1905"/>
    </location>
</feature>
<evidence type="ECO:0000259" key="7">
    <source>
        <dbReference type="Pfam" id="PF22544"/>
    </source>
</evidence>
<keyword evidence="9" id="KW-1185">Reference proteome</keyword>
<feature type="compositionally biased region" description="Basic and acidic residues" evidence="6">
    <location>
        <begin position="3391"/>
        <end position="3400"/>
    </location>
</feature>
<keyword evidence="3" id="KW-0963">Cytoplasm</keyword>
<dbReference type="GO" id="GO:1904158">
    <property type="term" value="P:axonemal central apparatus assembly"/>
    <property type="evidence" value="ECO:0007669"/>
    <property type="project" value="TreeGrafter"/>
</dbReference>
<evidence type="ECO:0000256" key="4">
    <source>
        <dbReference type="ARBA" id="ARBA00023069"/>
    </source>
</evidence>
<proteinExistence type="predicted"/>
<organism evidence="8 9">
    <name type="scientific">Geranomyces variabilis</name>
    <dbReference type="NCBI Taxonomy" id="109894"/>
    <lineage>
        <taxon>Eukaryota</taxon>
        <taxon>Fungi</taxon>
        <taxon>Fungi incertae sedis</taxon>
        <taxon>Chytridiomycota</taxon>
        <taxon>Chytridiomycota incertae sedis</taxon>
        <taxon>Chytridiomycetes</taxon>
        <taxon>Spizellomycetales</taxon>
        <taxon>Powellomycetaceae</taxon>
        <taxon>Geranomyces</taxon>
    </lineage>
</organism>
<accession>A0AAD5TDM2</accession>
<evidence type="ECO:0000256" key="2">
    <source>
        <dbReference type="ARBA" id="ARBA00004496"/>
    </source>
</evidence>
<feature type="domain" description="HYDIN/VesB/CFA65-like Ig-like" evidence="7">
    <location>
        <begin position="1585"/>
        <end position="1664"/>
    </location>
</feature>
<keyword evidence="5" id="KW-0966">Cell projection</keyword>
<keyword evidence="4" id="KW-0969">Cilium</keyword>
<evidence type="ECO:0000256" key="5">
    <source>
        <dbReference type="ARBA" id="ARBA00023273"/>
    </source>
</evidence>
<dbReference type="Proteomes" id="UP001212152">
    <property type="component" value="Unassembled WGS sequence"/>
</dbReference>
<feature type="region of interest" description="Disordered" evidence="6">
    <location>
        <begin position="3422"/>
        <end position="3478"/>
    </location>
</feature>
<gene>
    <name evidence="8" type="ORF">HDU87_008351</name>
</gene>
<reference evidence="8" key="1">
    <citation type="submission" date="2020-05" db="EMBL/GenBank/DDBJ databases">
        <title>Phylogenomic resolution of chytrid fungi.</title>
        <authorList>
            <person name="Stajich J.E."/>
            <person name="Amses K."/>
            <person name="Simmons R."/>
            <person name="Seto K."/>
            <person name="Myers J."/>
            <person name="Bonds A."/>
            <person name="Quandt C.A."/>
            <person name="Barry K."/>
            <person name="Liu P."/>
            <person name="Grigoriev I."/>
            <person name="Longcore J.E."/>
            <person name="James T.Y."/>
        </authorList>
    </citation>
    <scope>NUCLEOTIDE SEQUENCE</scope>
    <source>
        <strain evidence="8">JEL0379</strain>
    </source>
</reference>
<feature type="compositionally biased region" description="Low complexity" evidence="6">
    <location>
        <begin position="3462"/>
        <end position="3477"/>
    </location>
</feature>
<feature type="domain" description="HYDIN/VesB/CFA65-like Ig-like" evidence="7">
    <location>
        <begin position="2076"/>
        <end position="2149"/>
    </location>
</feature>
<name>A0AAD5TDM2_9FUNG</name>
<feature type="domain" description="HYDIN/VesB/CFA65-like Ig-like" evidence="7">
    <location>
        <begin position="2878"/>
        <end position="2975"/>
    </location>
</feature>
<evidence type="ECO:0000313" key="8">
    <source>
        <dbReference type="EMBL" id="KAJ3171393.1"/>
    </source>
</evidence>
<evidence type="ECO:0000256" key="1">
    <source>
        <dbReference type="ARBA" id="ARBA00004138"/>
    </source>
</evidence>
<dbReference type="Pfam" id="PF22544">
    <property type="entry name" value="HYDIN_VesB_CFA65-like_Ig"/>
    <property type="match status" value="8"/>
</dbReference>
<dbReference type="EMBL" id="JADGJQ010000086">
    <property type="protein sequence ID" value="KAJ3171393.1"/>
    <property type="molecule type" value="Genomic_DNA"/>
</dbReference>
<dbReference type="GO" id="GO:0003341">
    <property type="term" value="P:cilium movement"/>
    <property type="evidence" value="ECO:0007669"/>
    <property type="project" value="TreeGrafter"/>
</dbReference>
<dbReference type="InterPro" id="IPR013783">
    <property type="entry name" value="Ig-like_fold"/>
</dbReference>
<dbReference type="Gene3D" id="2.60.40.10">
    <property type="entry name" value="Immunoglobulins"/>
    <property type="match status" value="14"/>
</dbReference>
<protein>
    <recommendedName>
        <fullName evidence="7">HYDIN/VesB/CFA65-like Ig-like domain-containing protein</fullName>
    </recommendedName>
</protein>
<evidence type="ECO:0000256" key="3">
    <source>
        <dbReference type="ARBA" id="ARBA00022490"/>
    </source>
</evidence>
<feature type="domain" description="HYDIN/VesB/CFA65-like Ig-like" evidence="7">
    <location>
        <begin position="523"/>
        <end position="616"/>
    </location>
</feature>
<comment type="caution">
    <text evidence="8">The sequence shown here is derived from an EMBL/GenBank/DDBJ whole genome shotgun (WGS) entry which is preliminary data.</text>
</comment>
<feature type="domain" description="HYDIN/VesB/CFA65-like Ig-like" evidence="7">
    <location>
        <begin position="2582"/>
        <end position="2668"/>
    </location>
</feature>
<comment type="subcellular location">
    <subcellularLocation>
        <location evidence="1">Cell projection</location>
        <location evidence="1">Cilium</location>
    </subcellularLocation>
    <subcellularLocation>
        <location evidence="2">Cytoplasm</location>
    </subcellularLocation>
</comment>
<feature type="compositionally biased region" description="Basic and acidic residues" evidence="6">
    <location>
        <begin position="3444"/>
        <end position="3456"/>
    </location>
</feature>
<sequence length="3638" mass="400540">MYADERATTAGSRAMHPLADGSLSYANLRRAARLLSSDFTFTNCCEYEAAWKVILSYMEMQESSLRYFGLQCASMASRSTGRTLKTVSRQKMISVLTRMVTGDEAWNNRCLAARILGGLAETPSDPCDPPKWKKHALNAVLGQLLEVFPAALGEQLKSDPSALESSHYINPQRFRTRVHMLHASSCFLGCAEALTPSVMGYLDRLLATLLSPKMHHFFQAAAVHAIHAHLPVSNRNRLRVERFFRDPIVKLSDLARELDSAQVNAGSATPAEPFAAADTKAVHALVRKEIDSFWSVWFPKPDDARLKDIACTSDLVSRLNGVGYAARRWAWLSMDNYRRSGKPYLDSKDVGKRGQEKSALNPYNLLAHEIALLELHLFDSNEAALEPTTASSTYPPKELEEASEELSSETIDASTLSFNMNPPVLLFNRYPFQKDVFLQNKSMSTDVSFRLHAGPSQFFHVTPAFGVLNRGESMTVTVSFTSCPYIGRKSPEISGFLRVRSGTGLPFERINLRGYNMPAVKIIPTQLDFGLCPVGDTRTMVFLATNLLPVDCPIVMLVVPSATSSMFHIYPTQTILNPKEKKTFQIRFEPTADGDIRDHLLVVAFGGEVSKIKLAGTSGQALRILDSKLDFGPTDIYYNAVVKRISVKNRDKTPMPLSFVSSTRELVVNDGRPVILQPFEERKLNVSFLSAFTGARQESMVFHAPHTTPMPMEVLAFSGPTTWFPVYEHAVLPTALVGSVVFTQMPLVNLSSGTVQCVITVPLGSPFTVKIAEAETANRKSPALQVDVRPFEGPDVVGVMVTIGPRLTAVVRIEFVSSTWGTFKAPLTVQMLKPRKWPVAVIQLGAIAVNEIYLARERPVDFLRKFVVNPVSEAATGAPPKKAVEPVAAAEPIKTSEIFELDPPVQVIFGQHLSGRFEDICESVTLTNLTSVSQKYNIAISEHFYTDVPLSGEVEGLSTLDILVRLDTSFMDGYNDPEAKHRVLLGALTVFDNDERKLGMVSSGLHGIFGDLLSFEARDSTNSVQYPSLKVMEKHTRKFFIRNRSPFDVVWEGRMSSIGQAGMGLQADGLPMIVPTGSSTSEWCPFGLSLPRISLKPFEFYTLEVTFQATSSGEYRSKLFMEYLDPVMHFVNSEHMRGKAKRAMRQLIFSCSVGNEDTTPMPEVLVHGDVEIGDSVKRSLTVINNQPLGTQIAVMVPAPFRTAKTDFEMKSSSKIDLPTKFEPTQSKTYSELVVMSFAGKTRTVPVIGTGGRSGLVSNLATLLRLEAPAEPLSADALPAQENLIDFGYVEIGRPKDNLFTITNSGSFDYTIKSIILSDEQYVGWKFTDDLLGDNESEVPQLGLVDFGNVRLDAPELDWDEIDHKAAEQAGSMAGFGRQSITSSLNTAPRRRRYKSISQAVSGPATISKAFPFRLPPSQQVGVNLSFSGFEKGEHEASIRVDLERSNGEPEAYVVWVRGNLQPALQLWEKRIEYGVRAVHIKHKSEIKFTNTGSVALSWSLSQDNVRYTAMEKFDPMPLPKDEKAIPPPFSFFPLSGKLFPGCTQSVAVAFTPSLAQYEVNSYCTLRTEEFAETQIVVHGTGASSRLTVDVDQLDFGIIRVGTKKSFRLSVRNRGILPLKYFVECSNTQFSADPEQGLLEGAGAVDIVVKFVPKAVGQLNETLRILPHPQAGYSVDPIVLALKGMGSYPELVVLTRMVDFGTALFMTRNVQPVKVQNKGAAEAHIVFSCHHPGITLDDKESFEVTIGPHTTKDINIVYVPQVVETLKVKAFLRSSDSRGDHFILALTGTVGVPKLAFDPPDILEKLDFGVCAVNGIYKKTFMMVNEGNISLPYDVSLENRLTTVHDAEGRAAVKPVPSKPRIISIEPTSGELAVGEKVEITITFVPDALAEYECLLNLNYEFRSSTARIMGVGGRAVLRIDSPLSLLDFGICRLHRVFRKPLTISNAGNLGVDYHLRPEPPNGDWGVYTRGQAGPSWDQPAEPVPEGQTVPPQPWVGQLASKGFRLLNPDGHCKPYGKTDLILEFSPATEILVETRLRVYFGDQFEDIEICGRAASPRLTLYGQSNELLGGSSEIRTLDLGVHPINSEHTHTLQLKNDGPFGVDYLVQPFSMPEFEVKPLRGFIMPGGSIPLRVYFRPNSESKFQTTMKILWEKEPLCLQMDASGGIGKLEIVYADEKDVAINGLDFGMVPFNSSSEKHFFLYNVGMVEISMEAAVDNDEYVIATIGEPIPHQQSPLALSVLPKPPSPSKRTIWNWYANLRATIPPGTGVELIARFVARSPTVSSGNIQIRSEGGSFIVPMRGKGGTIQITHRGDLNMGDIATNYVYKRKLVIVNSGSIPASLTAEWLVVGHSAEPSAAFIELNDNFSSLDPRSGWARQQLCTELGVPEITLTAKLRWRLIGIQIRKVEMLEDAGGGGDPLSKLWGSTLGKLRTLLKEPKPVVQESGLSTPQVPNSASSSVGRLPMTMGGSSQSQVFPPKKGLPAQYSAHFKRRQMFFHLISNTQLTSQSLAEVKPHLRVDPPVCVLPSYGEVTLNVEIDLATEDTFLATLVVKPNVPNTAPHEISLTATPKTVNIVCDDTRILNFHRQPLGESEFIMRTFTNVGHKDINYHFINPNVSLKVVPSRGSLKVGQTTTVRFTFEPTDEAIQNGDVIFEPDISQPIRLKMYGGGGYTKVSLARYRRFDFGHCMIGKDTVSFLPVNNEGNAVLHLNRFELHETDTFFKGMDWPTSRVSLFPGQTFNLPIVFSPHEESPAPGRLIVGTAVESWEIELIGLGREAVLIVSKVALEFSECLIGNSYEQKLGLKNVGDVNYPVTFKLEREFPDIEFLPASLVIHPFSESTVTVAYTPTRETKSTVVLTVSSPYSTHKVPLLLHAGTAILEFDSEVLDFGMFERTTAPSICLSVTNVGTVRTSFSVRDTVRPSMFTLGHSKGILQPGRTVSVTITHVKHEVAQFAERLVVRTDLIDKLYYITVKGQCEEALLRAEEFNVCNIGVCPVLENTTKPISLTNYGRFPLEFNVKSSYPLKVAPSTGTIVGGEESTFNVTWNPSGGYELRTHIAMVTNIGTFNIQVRGKAAFPELVIKNMYLDFGVCAVGHMYKEVFTLTNKGKVPVHFSIPPSREPSYTVGTTAGTLDMKESMDIETFFKPASTGKFAHTFLVECKGINYKEVVVVGIGGAMKLEFSPPALDLGRCPCDLRVFHSINLINKGDVILFIDFKMAEETADCNITMPDPLVLRPSRSARCFFGVTIAKIGRFQAKILACTKERTHSVNLTGSGIKIVLDARSQSILDREQLTSVNAPGPFGQEIRFGSVDDWIRKFSRKYKLDIMISEWLVSLYMASRGTAQLSELGPVFGRSGSAGLFEKVTNVTPLGTVAPGTPLQKETQHGGTTGEERDRRSSLKDQPVFHDDELASQSPPVALSVPKNAIHIPGPVPPPAAPQEAGTDSRKEQIIKETHMPGAEDGATAGSSPAPPTESAAADDEAWIAAAAAALPPPTTPAINVALEKRMTLLRSVEDIRTAGVVPESGTVDSLVDSFIGFKLEEVEPPPADIDPILEHVLHYPSVEILQFDITPILCDEEPDPEVNLDFLLARPPPFKKELNAPVEVREELRRDQGVWKTWVPMDRRARNAKTVDSFRR</sequence>